<dbReference type="PRINTS" id="PR01036">
    <property type="entry name" value="TCRTETB"/>
</dbReference>
<feature type="transmembrane region" description="Helical" evidence="5">
    <location>
        <begin position="147"/>
        <end position="171"/>
    </location>
</feature>
<accession>A0A7W7F9M3</accession>
<dbReference type="GO" id="GO:0005886">
    <property type="term" value="C:plasma membrane"/>
    <property type="evidence" value="ECO:0007669"/>
    <property type="project" value="TreeGrafter"/>
</dbReference>
<feature type="transmembrane region" description="Helical" evidence="5">
    <location>
        <begin position="403"/>
        <end position="423"/>
    </location>
</feature>
<keyword evidence="3 5" id="KW-1133">Transmembrane helix</keyword>
<feature type="transmembrane region" description="Helical" evidence="5">
    <location>
        <begin position="435"/>
        <end position="452"/>
    </location>
</feature>
<evidence type="ECO:0000256" key="3">
    <source>
        <dbReference type="ARBA" id="ARBA00022989"/>
    </source>
</evidence>
<sequence length="453" mass="46934">MSQNATVDLSRPDGLAAPRRHWALIGLWIGMSMSVLDSSLASIALPSIAADLKASPASVTWIVTAYQIGVIMTLLPFSALGERLGYERVYIGGLVLFALMSLGCALAANLGALAAFRFLQGVGAAAMMGVNGALMRFTYPKALLAQGLGYNAVIIGGTAAAGPAVAALLLSLGSWRWLFLVNVPAGLASLALALAFLPRPARTAQTFDWLGAILNATMFGALFLLLADLAQGLLSARLLLMALVGGMAGTWLLRRVWTSSRPIIPLDLVRLAALRSAYAASLCAFAAQMCLLVTIPFLLRYRLGLDVVTIGLVILPMPLGVALVSPLAGRLVHKQWAGAMCAFGLCLFAGCSTLMASMLFSLSTEGAIAVGMGLCGIGFGLFQTPNNHVMIQTAPIDRAGAAAGMLSLSRLLGQAAGVLFGALSLRVAGTESGTPLYLAAILALCAAVCARSR</sequence>
<evidence type="ECO:0000256" key="4">
    <source>
        <dbReference type="ARBA" id="ARBA00023136"/>
    </source>
</evidence>
<dbReference type="InterPro" id="IPR036259">
    <property type="entry name" value="MFS_trans_sf"/>
</dbReference>
<comment type="subcellular location">
    <subcellularLocation>
        <location evidence="1">Membrane</location>
        <topology evidence="1">Multi-pass membrane protein</topology>
    </subcellularLocation>
</comment>
<dbReference type="GO" id="GO:0022857">
    <property type="term" value="F:transmembrane transporter activity"/>
    <property type="evidence" value="ECO:0007669"/>
    <property type="project" value="InterPro"/>
</dbReference>
<feature type="transmembrane region" description="Helical" evidence="5">
    <location>
        <begin position="278"/>
        <end position="299"/>
    </location>
</feature>
<dbReference type="SUPFAM" id="SSF103473">
    <property type="entry name" value="MFS general substrate transporter"/>
    <property type="match status" value="1"/>
</dbReference>
<dbReference type="AlphaFoldDB" id="A0A7W7F9M3"/>
<keyword evidence="4 5" id="KW-0472">Membrane</keyword>
<feature type="transmembrane region" description="Helical" evidence="5">
    <location>
        <begin position="114"/>
        <end position="135"/>
    </location>
</feature>
<dbReference type="Gene3D" id="1.20.1250.20">
    <property type="entry name" value="MFS general substrate transporter like domains"/>
    <property type="match status" value="1"/>
</dbReference>
<protein>
    <submittedName>
        <fullName evidence="7">DHA2 family multidrug resistance protein-like MFS transporter</fullName>
    </submittedName>
</protein>
<evidence type="ECO:0000256" key="1">
    <source>
        <dbReference type="ARBA" id="ARBA00004141"/>
    </source>
</evidence>
<feature type="domain" description="Major facilitator superfamily (MFS) profile" evidence="6">
    <location>
        <begin position="23"/>
        <end position="453"/>
    </location>
</feature>
<dbReference type="InterPro" id="IPR020846">
    <property type="entry name" value="MFS_dom"/>
</dbReference>
<evidence type="ECO:0000256" key="5">
    <source>
        <dbReference type="SAM" id="Phobius"/>
    </source>
</evidence>
<dbReference type="CDD" id="cd17321">
    <property type="entry name" value="MFS_MMR_MDR_like"/>
    <property type="match status" value="1"/>
</dbReference>
<reference evidence="7 8" key="1">
    <citation type="submission" date="2020-08" db="EMBL/GenBank/DDBJ databases">
        <title>Genomic Encyclopedia of Type Strains, Phase IV (KMG-IV): sequencing the most valuable type-strain genomes for metagenomic binning, comparative biology and taxonomic classification.</title>
        <authorList>
            <person name="Goeker M."/>
        </authorList>
    </citation>
    <scope>NUCLEOTIDE SEQUENCE [LARGE SCALE GENOMIC DNA]</scope>
    <source>
        <strain evidence="7 8">DSM 17328</strain>
    </source>
</reference>
<feature type="transmembrane region" description="Helical" evidence="5">
    <location>
        <begin position="177"/>
        <end position="197"/>
    </location>
</feature>
<evidence type="ECO:0000313" key="8">
    <source>
        <dbReference type="Proteomes" id="UP000566324"/>
    </source>
</evidence>
<feature type="transmembrane region" description="Helical" evidence="5">
    <location>
        <begin position="238"/>
        <end position="257"/>
    </location>
</feature>
<dbReference type="PANTHER" id="PTHR23501:SF5">
    <property type="entry name" value="TRANSPORT PROTEIN"/>
    <property type="match status" value="1"/>
</dbReference>
<comment type="caution">
    <text evidence="7">The sequence shown here is derived from an EMBL/GenBank/DDBJ whole genome shotgun (WGS) entry which is preliminary data.</text>
</comment>
<feature type="transmembrane region" description="Helical" evidence="5">
    <location>
        <begin position="21"/>
        <end position="45"/>
    </location>
</feature>
<dbReference type="Proteomes" id="UP000566324">
    <property type="component" value="Unassembled WGS sequence"/>
</dbReference>
<feature type="transmembrane region" description="Helical" evidence="5">
    <location>
        <begin position="209"/>
        <end position="226"/>
    </location>
</feature>
<feature type="transmembrane region" description="Helical" evidence="5">
    <location>
        <begin position="305"/>
        <end position="324"/>
    </location>
</feature>
<dbReference type="PANTHER" id="PTHR23501">
    <property type="entry name" value="MAJOR FACILITATOR SUPERFAMILY"/>
    <property type="match status" value="1"/>
</dbReference>
<keyword evidence="2 5" id="KW-0812">Transmembrane</keyword>
<evidence type="ECO:0000313" key="7">
    <source>
        <dbReference type="EMBL" id="MBB4632798.1"/>
    </source>
</evidence>
<feature type="transmembrane region" description="Helical" evidence="5">
    <location>
        <begin position="89"/>
        <end position="108"/>
    </location>
</feature>
<dbReference type="EMBL" id="JACHNZ010000027">
    <property type="protein sequence ID" value="MBB4632798.1"/>
    <property type="molecule type" value="Genomic_DNA"/>
</dbReference>
<gene>
    <name evidence="7" type="ORF">GGQ98_002425</name>
</gene>
<organism evidence="7 8">
    <name type="scientific">Sphingosinicella soli</name>
    <dbReference type="NCBI Taxonomy" id="333708"/>
    <lineage>
        <taxon>Bacteria</taxon>
        <taxon>Pseudomonadati</taxon>
        <taxon>Pseudomonadota</taxon>
        <taxon>Alphaproteobacteria</taxon>
        <taxon>Sphingomonadales</taxon>
        <taxon>Sphingosinicellaceae</taxon>
        <taxon>Sphingosinicella</taxon>
    </lineage>
</organism>
<dbReference type="PROSITE" id="PS50850">
    <property type="entry name" value="MFS"/>
    <property type="match status" value="1"/>
</dbReference>
<feature type="transmembrane region" description="Helical" evidence="5">
    <location>
        <begin position="336"/>
        <end position="360"/>
    </location>
</feature>
<dbReference type="Pfam" id="PF07690">
    <property type="entry name" value="MFS_1"/>
    <property type="match status" value="1"/>
</dbReference>
<name>A0A7W7F9M3_9SPHN</name>
<dbReference type="InterPro" id="IPR011701">
    <property type="entry name" value="MFS"/>
</dbReference>
<evidence type="ECO:0000259" key="6">
    <source>
        <dbReference type="PROSITE" id="PS50850"/>
    </source>
</evidence>
<dbReference type="Gene3D" id="1.20.1720.10">
    <property type="entry name" value="Multidrug resistance protein D"/>
    <property type="match status" value="1"/>
</dbReference>
<evidence type="ECO:0000256" key="2">
    <source>
        <dbReference type="ARBA" id="ARBA00022692"/>
    </source>
</evidence>
<proteinExistence type="predicted"/>
<keyword evidence="8" id="KW-1185">Reference proteome</keyword>
<feature type="transmembrane region" description="Helical" evidence="5">
    <location>
        <begin position="57"/>
        <end position="77"/>
    </location>
</feature>
<dbReference type="RefSeq" id="WP_184069830.1">
    <property type="nucleotide sequence ID" value="NZ_JACHNZ010000027.1"/>
</dbReference>
<feature type="transmembrane region" description="Helical" evidence="5">
    <location>
        <begin position="366"/>
        <end position="382"/>
    </location>
</feature>